<name>A0A8H6P5V2_9EURO</name>
<dbReference type="Proteomes" id="UP000662466">
    <property type="component" value="Unassembled WGS sequence"/>
</dbReference>
<dbReference type="OrthoDB" id="4225570at2759"/>
<sequence length="358" mass="40733">MDKTTVRAWDPTAPSLLWAHQIRRENIHLVNQLDNTRADLAGAISSINELKQQLNELRERTQNADANTNTSHDTCDRKLKDILERLETRFEGISNRIEAVERENARLKERLDGVERGCSEQTALDELRELVQRQVLDEVRGWFTREKESLQGRVACPPGDSTEVKQVSPEPDVVPDSMRLDESTPFARKDSLRTLTETTWGSSSISQLSSSQVDHYLEKERIDEPDSAMLRQIKQGGRDLGEYLSSVEGLRAQLPPRKREGEIVEVFVRGLDHAGTRGIVEGEMDRAGWSWDTLAKIVRDEIERQHGQAVALKRAVKADVEERVEPKQDAGGVYMSRPRKKQRRFIPIVPADEDDLIV</sequence>
<reference evidence="2" key="1">
    <citation type="submission" date="2020-06" db="EMBL/GenBank/DDBJ databases">
        <title>Draft genome sequences of strains closely related to Aspergillus parafelis and Aspergillus hiratsukae.</title>
        <authorList>
            <person name="Dos Santos R.A.C."/>
            <person name="Rivero-Menendez O."/>
            <person name="Steenwyk J.L."/>
            <person name="Mead M.E."/>
            <person name="Goldman G.H."/>
            <person name="Alastruey-Izquierdo A."/>
            <person name="Rokas A."/>
        </authorList>
    </citation>
    <scope>NUCLEOTIDE SEQUENCE</scope>
    <source>
        <strain evidence="2">CNM-CM5793</strain>
        <strain evidence="3">CNM-CM6106</strain>
    </source>
</reference>
<evidence type="ECO:0000313" key="3">
    <source>
        <dbReference type="EMBL" id="KAF7157563.1"/>
    </source>
</evidence>
<proteinExistence type="predicted"/>
<dbReference type="Proteomes" id="UP000630445">
    <property type="component" value="Unassembled WGS sequence"/>
</dbReference>
<protein>
    <submittedName>
        <fullName evidence="2">Uncharacterized protein</fullName>
    </submittedName>
</protein>
<gene>
    <name evidence="2" type="ORF">CNMCM5793_007151</name>
    <name evidence="3" type="ORF">CNMCM6106_003370</name>
</gene>
<dbReference type="EMBL" id="JACBAF010002299">
    <property type="protein sequence ID" value="KAF7157563.1"/>
    <property type="molecule type" value="Genomic_DNA"/>
</dbReference>
<comment type="caution">
    <text evidence="2">The sequence shown here is derived from an EMBL/GenBank/DDBJ whole genome shotgun (WGS) entry which is preliminary data.</text>
</comment>
<evidence type="ECO:0000313" key="2">
    <source>
        <dbReference type="EMBL" id="KAF7117848.1"/>
    </source>
</evidence>
<evidence type="ECO:0000313" key="4">
    <source>
        <dbReference type="Proteomes" id="UP000630445"/>
    </source>
</evidence>
<dbReference type="AlphaFoldDB" id="A0A8H6P5V2"/>
<evidence type="ECO:0000256" key="1">
    <source>
        <dbReference type="SAM" id="Coils"/>
    </source>
</evidence>
<organism evidence="2 4">
    <name type="scientific">Aspergillus hiratsukae</name>
    <dbReference type="NCBI Taxonomy" id="1194566"/>
    <lineage>
        <taxon>Eukaryota</taxon>
        <taxon>Fungi</taxon>
        <taxon>Dikarya</taxon>
        <taxon>Ascomycota</taxon>
        <taxon>Pezizomycotina</taxon>
        <taxon>Eurotiomycetes</taxon>
        <taxon>Eurotiomycetidae</taxon>
        <taxon>Eurotiales</taxon>
        <taxon>Aspergillaceae</taxon>
        <taxon>Aspergillus</taxon>
        <taxon>Aspergillus subgen. Fumigati</taxon>
    </lineage>
</organism>
<dbReference type="EMBL" id="JACBAD010002081">
    <property type="protein sequence ID" value="KAF7117848.1"/>
    <property type="molecule type" value="Genomic_DNA"/>
</dbReference>
<keyword evidence="1" id="KW-0175">Coiled coil</keyword>
<keyword evidence="4" id="KW-1185">Reference proteome</keyword>
<accession>A0A8H6P5V2</accession>
<feature type="coiled-coil region" evidence="1">
    <location>
        <begin position="33"/>
        <end position="117"/>
    </location>
</feature>